<accession>A0ABU3PVV9</accession>
<dbReference type="EMBL" id="JAVYII010000004">
    <property type="protein sequence ID" value="MDT9593329.1"/>
    <property type="molecule type" value="Genomic_DNA"/>
</dbReference>
<evidence type="ECO:0000256" key="4">
    <source>
        <dbReference type="ARBA" id="ARBA00022827"/>
    </source>
</evidence>
<dbReference type="Proteomes" id="UP001268542">
    <property type="component" value="Unassembled WGS sequence"/>
</dbReference>
<evidence type="ECO:0000313" key="7">
    <source>
        <dbReference type="EMBL" id="MDT9593329.1"/>
    </source>
</evidence>
<comment type="caution">
    <text evidence="7">The sequence shown here is derived from an EMBL/GenBank/DDBJ whole genome shotgun (WGS) entry which is preliminary data.</text>
</comment>
<evidence type="ECO:0000256" key="6">
    <source>
        <dbReference type="ARBA" id="ARBA00023033"/>
    </source>
</evidence>
<name>A0ABU3PVV9_9ACTN</name>
<keyword evidence="5 7" id="KW-0560">Oxidoreductase</keyword>
<keyword evidence="4" id="KW-0274">FAD</keyword>
<dbReference type="InterPro" id="IPR051820">
    <property type="entry name" value="FAD-binding_MO"/>
</dbReference>
<evidence type="ECO:0000256" key="5">
    <source>
        <dbReference type="ARBA" id="ARBA00023002"/>
    </source>
</evidence>
<organism evidence="7 8">
    <name type="scientific">Nocardioides imazamoxiresistens</name>
    <dbReference type="NCBI Taxonomy" id="3231893"/>
    <lineage>
        <taxon>Bacteria</taxon>
        <taxon>Bacillati</taxon>
        <taxon>Actinomycetota</taxon>
        <taxon>Actinomycetes</taxon>
        <taxon>Propionibacteriales</taxon>
        <taxon>Nocardioidaceae</taxon>
        <taxon>Nocardioides</taxon>
    </lineage>
</organism>
<dbReference type="Pfam" id="PF13450">
    <property type="entry name" value="NAD_binding_8"/>
    <property type="match status" value="1"/>
</dbReference>
<evidence type="ECO:0000256" key="2">
    <source>
        <dbReference type="ARBA" id="ARBA00010139"/>
    </source>
</evidence>
<gene>
    <name evidence="7" type="ORF">RDV89_09640</name>
</gene>
<proteinExistence type="inferred from homology"/>
<dbReference type="Gene3D" id="3.50.50.60">
    <property type="entry name" value="FAD/NAD(P)-binding domain"/>
    <property type="match status" value="3"/>
</dbReference>
<dbReference type="RefSeq" id="WP_315732806.1">
    <property type="nucleotide sequence ID" value="NZ_JAVYII010000004.1"/>
</dbReference>
<reference evidence="7 8" key="1">
    <citation type="submission" date="2023-08" db="EMBL/GenBank/DDBJ databases">
        <title>Nocardioides seae sp. nov., a bacterium isolated from a soil.</title>
        <authorList>
            <person name="Wang X."/>
        </authorList>
    </citation>
    <scope>NUCLEOTIDE SEQUENCE [LARGE SCALE GENOMIC DNA]</scope>
    <source>
        <strain evidence="7 8">YZH12</strain>
    </source>
</reference>
<evidence type="ECO:0000256" key="1">
    <source>
        <dbReference type="ARBA" id="ARBA00001974"/>
    </source>
</evidence>
<evidence type="ECO:0000313" key="8">
    <source>
        <dbReference type="Proteomes" id="UP001268542"/>
    </source>
</evidence>
<protein>
    <submittedName>
        <fullName evidence="7">NAD(P)/FAD-dependent oxidoreductase</fullName>
        <ecNumber evidence="7">1.14.13.-</ecNumber>
    </submittedName>
</protein>
<keyword evidence="3" id="KW-0285">Flavoprotein</keyword>
<sequence length="494" mass="54842">MAQTSARPQDPAQGRTPEHVDVLVVGAGLSGIGAAARLVRDHPDLSVLILESRERLGGTWDLFRYPGVRSDSDMFTLGYRFKPWLGEKSLADGAAIREYVHETAEEHGLLERIRYSHEVVAASWSSEEARWTVDVLADGEPTTFTTGFLYCCSGYYDYESGYRPTFPGEEHYRGELVHPQQWPEDLEYASKQVVVIGSGATAITLVPSMAGTAAHVTMLQRTPTYVISIPAVDPLARVLRRVLPEMTAYQVTRWRNVLQQMAFYNVSQALPGVVRRGVKAWTRRQLPGVDVDTHFHPPYDPWDQRFCVVPDGDLYKALRSGDASIATGTIETFTERGVRLTDGTELEADVVVTATGLNLKAFGGIALEVDGVDVKLPDTMAYRALMLTGVPNFAYTIGYTNASWTLKADLVADFVSAVVAKLQRDGLRKVEVERDPSVGEEPFMDFEAGYVLRSVDQLPKQGSRTPWRMKQNYVYDLRAIRGADLDADPALVWS</sequence>
<dbReference type="GO" id="GO:0016491">
    <property type="term" value="F:oxidoreductase activity"/>
    <property type="evidence" value="ECO:0007669"/>
    <property type="project" value="UniProtKB-KW"/>
</dbReference>
<dbReference type="InterPro" id="IPR036188">
    <property type="entry name" value="FAD/NAD-bd_sf"/>
</dbReference>
<dbReference type="PANTHER" id="PTHR43872">
    <property type="entry name" value="MONOOXYGENASE, PUTATIVE (AFU_ORTHOLOGUE AFUA_8G02570)-RELATED"/>
    <property type="match status" value="1"/>
</dbReference>
<dbReference type="EC" id="1.14.13.-" evidence="7"/>
<dbReference type="PANTHER" id="PTHR43872:SF1">
    <property type="entry name" value="MONOOXYGENASE, PUTATIVE (AFU_ORTHOLOGUE AFUA_8G02570)-RELATED"/>
    <property type="match status" value="1"/>
</dbReference>
<evidence type="ECO:0000256" key="3">
    <source>
        <dbReference type="ARBA" id="ARBA00022630"/>
    </source>
</evidence>
<dbReference type="PRINTS" id="PR00411">
    <property type="entry name" value="PNDRDTASEI"/>
</dbReference>
<dbReference type="Pfam" id="PF00743">
    <property type="entry name" value="FMO-like"/>
    <property type="match status" value="1"/>
</dbReference>
<dbReference type="InterPro" id="IPR020946">
    <property type="entry name" value="Flavin_mOase-like"/>
</dbReference>
<comment type="similarity">
    <text evidence="2">Belongs to the FAD-binding monooxygenase family.</text>
</comment>
<comment type="cofactor">
    <cofactor evidence="1">
        <name>FAD</name>
        <dbReference type="ChEBI" id="CHEBI:57692"/>
    </cofactor>
</comment>
<dbReference type="SUPFAM" id="SSF51905">
    <property type="entry name" value="FAD/NAD(P)-binding domain"/>
    <property type="match status" value="1"/>
</dbReference>
<keyword evidence="8" id="KW-1185">Reference proteome</keyword>
<keyword evidence="6" id="KW-0503">Monooxygenase</keyword>